<feature type="transmembrane region" description="Helical" evidence="7">
    <location>
        <begin position="233"/>
        <end position="260"/>
    </location>
</feature>
<comment type="similarity">
    <text evidence="7">Belongs to the binding-protein-dependent transport system permease family.</text>
</comment>
<dbReference type="PROSITE" id="PS50928">
    <property type="entry name" value="ABC_TM1"/>
    <property type="match status" value="1"/>
</dbReference>
<feature type="domain" description="ABC transmembrane type-1" evidence="8">
    <location>
        <begin position="94"/>
        <end position="316"/>
    </location>
</feature>
<feature type="transmembrane region" description="Helical" evidence="7">
    <location>
        <begin position="98"/>
        <end position="119"/>
    </location>
</feature>
<keyword evidence="5 7" id="KW-1133">Transmembrane helix</keyword>
<evidence type="ECO:0000256" key="3">
    <source>
        <dbReference type="ARBA" id="ARBA00022475"/>
    </source>
</evidence>
<dbReference type="AlphaFoldDB" id="A0A176Z086"/>
<dbReference type="PANTHER" id="PTHR43005">
    <property type="entry name" value="BLR7065 PROTEIN"/>
    <property type="match status" value="1"/>
</dbReference>
<dbReference type="CDD" id="cd06261">
    <property type="entry name" value="TM_PBP2"/>
    <property type="match status" value="1"/>
</dbReference>
<keyword evidence="3" id="KW-1003">Cell membrane</keyword>
<feature type="transmembrane region" description="Helical" evidence="7">
    <location>
        <begin position="294"/>
        <end position="317"/>
    </location>
</feature>
<feature type="transmembrane region" description="Helical" evidence="7">
    <location>
        <begin position="33"/>
        <end position="60"/>
    </location>
</feature>
<dbReference type="EMBL" id="LUUB01000037">
    <property type="protein sequence ID" value="OAF13112.1"/>
    <property type="molecule type" value="Genomic_DNA"/>
</dbReference>
<keyword evidence="6 7" id="KW-0472">Membrane</keyword>
<dbReference type="STRING" id="1505087.AYJ54_44795"/>
<feature type="transmembrane region" description="Helical" evidence="7">
    <location>
        <begin position="131"/>
        <end position="151"/>
    </location>
</feature>
<dbReference type="GO" id="GO:0055085">
    <property type="term" value="P:transmembrane transport"/>
    <property type="evidence" value="ECO:0007669"/>
    <property type="project" value="InterPro"/>
</dbReference>
<proteinExistence type="inferred from homology"/>
<dbReference type="InterPro" id="IPR035906">
    <property type="entry name" value="MetI-like_sf"/>
</dbReference>
<evidence type="ECO:0000256" key="5">
    <source>
        <dbReference type="ARBA" id="ARBA00022989"/>
    </source>
</evidence>
<evidence type="ECO:0000313" key="9">
    <source>
        <dbReference type="EMBL" id="OAF13112.1"/>
    </source>
</evidence>
<dbReference type="Gene3D" id="1.10.3720.10">
    <property type="entry name" value="MetI-like"/>
    <property type="match status" value="1"/>
</dbReference>
<dbReference type="RefSeq" id="WP_136623557.1">
    <property type="nucleotide sequence ID" value="NZ_LUUB01000037.1"/>
</dbReference>
<reference evidence="9 10" key="1">
    <citation type="submission" date="2016-03" db="EMBL/GenBank/DDBJ databases">
        <title>Draft Genome Sequence of the Strain BR 10245 (Bradyrhizobium sp.) isolated from nodules of Centrolobium paraense.</title>
        <authorList>
            <person name="Simoes-Araujo J.L.Sr."/>
            <person name="Barauna A.C."/>
            <person name="Silva K."/>
            <person name="Zilli J.E."/>
        </authorList>
    </citation>
    <scope>NUCLEOTIDE SEQUENCE [LARGE SCALE GENOMIC DNA]</scope>
    <source>
        <strain evidence="9 10">BR 10245</strain>
    </source>
</reference>
<dbReference type="InterPro" id="IPR000515">
    <property type="entry name" value="MetI-like"/>
</dbReference>
<dbReference type="GO" id="GO:0005886">
    <property type="term" value="C:plasma membrane"/>
    <property type="evidence" value="ECO:0007669"/>
    <property type="project" value="UniProtKB-SubCell"/>
</dbReference>
<keyword evidence="2 7" id="KW-0813">Transport</keyword>
<organism evidence="9 10">
    <name type="scientific">Bradyrhizobium centrolobii</name>
    <dbReference type="NCBI Taxonomy" id="1505087"/>
    <lineage>
        <taxon>Bacteria</taxon>
        <taxon>Pseudomonadati</taxon>
        <taxon>Pseudomonadota</taxon>
        <taxon>Alphaproteobacteria</taxon>
        <taxon>Hyphomicrobiales</taxon>
        <taxon>Nitrobacteraceae</taxon>
        <taxon>Bradyrhizobium</taxon>
    </lineage>
</organism>
<evidence type="ECO:0000256" key="7">
    <source>
        <dbReference type="RuleBase" id="RU363032"/>
    </source>
</evidence>
<dbReference type="SUPFAM" id="SSF161098">
    <property type="entry name" value="MetI-like"/>
    <property type="match status" value="1"/>
</dbReference>
<dbReference type="Proteomes" id="UP000076959">
    <property type="component" value="Unassembled WGS sequence"/>
</dbReference>
<evidence type="ECO:0000256" key="1">
    <source>
        <dbReference type="ARBA" id="ARBA00004651"/>
    </source>
</evidence>
<evidence type="ECO:0000259" key="8">
    <source>
        <dbReference type="PROSITE" id="PS50928"/>
    </source>
</evidence>
<gene>
    <name evidence="9" type="ORF">AYJ54_44795</name>
</gene>
<evidence type="ECO:0000256" key="6">
    <source>
        <dbReference type="ARBA" id="ARBA00023136"/>
    </source>
</evidence>
<dbReference type="Pfam" id="PF00528">
    <property type="entry name" value="BPD_transp_1"/>
    <property type="match status" value="1"/>
</dbReference>
<evidence type="ECO:0000256" key="4">
    <source>
        <dbReference type="ARBA" id="ARBA00022692"/>
    </source>
</evidence>
<dbReference type="PANTHER" id="PTHR43005:SF1">
    <property type="entry name" value="SPERMIDINE_PUTRESCINE TRANSPORT SYSTEM PERMEASE PROTEIN"/>
    <property type="match status" value="1"/>
</dbReference>
<keyword evidence="10" id="KW-1185">Reference proteome</keyword>
<comment type="caution">
    <text evidence="9">The sequence shown here is derived from an EMBL/GenBank/DDBJ whole genome shotgun (WGS) entry which is preliminary data.</text>
</comment>
<keyword evidence="4 7" id="KW-0812">Transmembrane</keyword>
<protein>
    <recommendedName>
        <fullName evidence="8">ABC transmembrane type-1 domain-containing protein</fullName>
    </recommendedName>
</protein>
<name>A0A176Z086_9BRAD</name>
<comment type="subcellular location">
    <subcellularLocation>
        <location evidence="1 7">Cell membrane</location>
        <topology evidence="1 7">Multi-pass membrane protein</topology>
    </subcellularLocation>
</comment>
<accession>A0A176Z086</accession>
<sequence>MRNEEGFSRRGAAEYTKPPQQRARIGIADRDDVVGALMLAPAVIYVIALVAMPFFLAIALSLSGATVGNPAIQQFVGLDNFISVVRDAAFMFALRNSIIITVATLVLLTILTILQVELLARDFPGKRLAQILLILPWAMPVALAAVGWLWLLDSEFSPIDWILRAVGLLGPGTVLGPANNLFYLGREWLGIGAVVIINVWRALPLSTIIVLAGRTAIPNELFEQAELDGAGYFRILFQITLPALAILLIVAILFTVLVIFGDMTVVALTTRGGPGYTTEILPYWAYLKGIQGGALSQGAAIALFLFPVLLAVSILALRMAYRRQE</sequence>
<feature type="transmembrane region" description="Helical" evidence="7">
    <location>
        <begin position="188"/>
        <end position="212"/>
    </location>
</feature>
<evidence type="ECO:0000256" key="2">
    <source>
        <dbReference type="ARBA" id="ARBA00022448"/>
    </source>
</evidence>
<evidence type="ECO:0000313" key="10">
    <source>
        <dbReference type="Proteomes" id="UP000076959"/>
    </source>
</evidence>
<dbReference type="OrthoDB" id="7375219at2"/>